<evidence type="ECO:0000313" key="1">
    <source>
        <dbReference type="EMBL" id="GEL94987.1"/>
    </source>
</evidence>
<dbReference type="Proteomes" id="UP000321720">
    <property type="component" value="Unassembled WGS sequence"/>
</dbReference>
<dbReference type="RefSeq" id="WP_146842648.1">
    <property type="nucleotide sequence ID" value="NZ_BJWG01000006.1"/>
</dbReference>
<gene>
    <name evidence="1" type="ORF">CCO02nite_16450</name>
</gene>
<dbReference type="OrthoDB" id="9778912at2"/>
<evidence type="ECO:0000313" key="2">
    <source>
        <dbReference type="Proteomes" id="UP000321720"/>
    </source>
</evidence>
<dbReference type="PANTHER" id="PTHR32332:SF33">
    <property type="entry name" value="NITRONATE MONOOXYGENASE DOMAIN-CONTAINING PROTEIN"/>
    <property type="match status" value="1"/>
</dbReference>
<dbReference type="EMBL" id="BJWG01000006">
    <property type="protein sequence ID" value="GEL94987.1"/>
    <property type="molecule type" value="Genomic_DNA"/>
</dbReference>
<dbReference type="InterPro" id="IPR013785">
    <property type="entry name" value="Aldolase_TIM"/>
</dbReference>
<keyword evidence="1" id="KW-0560">Oxidoreductase</keyword>
<keyword evidence="2" id="KW-1185">Reference proteome</keyword>
<proteinExistence type="predicted"/>
<dbReference type="Pfam" id="PF03060">
    <property type="entry name" value="NMO"/>
    <property type="match status" value="1"/>
</dbReference>
<comment type="caution">
    <text evidence="1">The sequence shown here is derived from an EMBL/GenBank/DDBJ whole genome shotgun (WGS) entry which is preliminary data.</text>
</comment>
<keyword evidence="1" id="KW-0223">Dioxygenase</keyword>
<accession>A0A511JAH3</accession>
<dbReference type="GO" id="GO:0051213">
    <property type="term" value="F:dioxygenase activity"/>
    <property type="evidence" value="ECO:0007669"/>
    <property type="project" value="UniProtKB-KW"/>
</dbReference>
<organism evidence="1 2">
    <name type="scientific">Cellulomonas composti</name>
    <dbReference type="NCBI Taxonomy" id="266130"/>
    <lineage>
        <taxon>Bacteria</taxon>
        <taxon>Bacillati</taxon>
        <taxon>Actinomycetota</taxon>
        <taxon>Actinomycetes</taxon>
        <taxon>Micrococcales</taxon>
        <taxon>Cellulomonadaceae</taxon>
        <taxon>Cellulomonas</taxon>
    </lineage>
</organism>
<reference evidence="1 2" key="1">
    <citation type="submission" date="2019-07" db="EMBL/GenBank/DDBJ databases">
        <title>Whole genome shotgun sequence of Cellulomonas composti NBRC 100758.</title>
        <authorList>
            <person name="Hosoyama A."/>
            <person name="Uohara A."/>
            <person name="Ohji S."/>
            <person name="Ichikawa N."/>
        </authorList>
    </citation>
    <scope>NUCLEOTIDE SEQUENCE [LARGE SCALE GENOMIC DNA]</scope>
    <source>
        <strain evidence="1 2">NBRC 100758</strain>
    </source>
</reference>
<sequence>MTTLTLTPTLPLRHALPTIIQGGMGVAVSSWRLASAVARRGQLGVVSGTALDLVLARRLEDGDQDGSIRRAMAAFPVPAIVQRVLARHLKVGGRAPGAPYRPVTRLSLRPSRAMQELTVLANFVEVWLAKEGHNGRVGINFLEKVQMALPAAAYGAMLAGVDAVLVGAGIPRHLPHLLNELALHRTTRMPVDVAGDPGGDHAVEIDPVDLVGPDLPPLERPMFLAIVSSEALAAYLMRDPSIRPDGFVVEGPLAGGHNAPPRGRPVRDERGQPVFGERDQANVAKMAAVGLPFWLAGSRGTPEGVRDAVESGAVGVQVGTAFALSSDSGLTPDLRDQLLTKLRAGELEVLTDGEASPTGFPFKVVQLEGTLSDLGLRDARPRLCDLGYLRTPYMRDDNRVGFRCPAEPVDMYVRKGGTVEDTVNRVCLCNALSADVGLGQTRPTGEAEETLLTLGSDLSGAQRLAELHPDGWSADQVLDWLLAPA</sequence>
<protein>
    <submittedName>
        <fullName evidence="1">2-nitropropane dioxygenase</fullName>
    </submittedName>
</protein>
<name>A0A511JAH3_9CELL</name>
<dbReference type="PANTHER" id="PTHR32332">
    <property type="entry name" value="2-NITROPROPANE DIOXYGENASE"/>
    <property type="match status" value="1"/>
</dbReference>
<dbReference type="Gene3D" id="3.20.20.70">
    <property type="entry name" value="Aldolase class I"/>
    <property type="match status" value="1"/>
</dbReference>
<dbReference type="AlphaFoldDB" id="A0A511JAH3"/>
<dbReference type="SUPFAM" id="SSF51412">
    <property type="entry name" value="Inosine monophosphate dehydrogenase (IMPDH)"/>
    <property type="match status" value="1"/>
</dbReference>